<evidence type="ECO:0000313" key="2">
    <source>
        <dbReference type="Proteomes" id="UP001227268"/>
    </source>
</evidence>
<proteinExistence type="predicted"/>
<accession>A0ACC2V7I2</accession>
<dbReference type="EMBL" id="JASBWT010000022">
    <property type="protein sequence ID" value="KAJ9095320.1"/>
    <property type="molecule type" value="Genomic_DNA"/>
</dbReference>
<gene>
    <name evidence="1" type="ORF">QFC21_005686</name>
</gene>
<protein>
    <submittedName>
        <fullName evidence="1">Uncharacterized protein</fullName>
    </submittedName>
</protein>
<keyword evidence="2" id="KW-1185">Reference proteome</keyword>
<dbReference type="Proteomes" id="UP001227268">
    <property type="component" value="Unassembled WGS sequence"/>
</dbReference>
<sequence length="169" mass="19263">MLTEIHDYKIRTARDHDFEIIAEILYRHYQSYNWWNIVNSQVVETSWLRTTMDALRDDSREGDGGASFIIEEAGVVAGVVSYVELKKRFDPLPESDRMPGANNSEAEKIDNSSFKEEMVTRYKEVLWLSKLAVHMGYLGKGAAKFGMRFVIDEAKKKELNVAIAAVPGK</sequence>
<reference evidence="1" key="1">
    <citation type="submission" date="2023-04" db="EMBL/GenBank/DDBJ databases">
        <title>Draft Genome sequencing of Naganishia species isolated from polar environments using Oxford Nanopore Technology.</title>
        <authorList>
            <person name="Leo P."/>
            <person name="Venkateswaran K."/>
        </authorList>
    </citation>
    <scope>NUCLEOTIDE SEQUENCE</scope>
    <source>
        <strain evidence="1">MNA-CCFEE 5423</strain>
    </source>
</reference>
<evidence type="ECO:0000313" key="1">
    <source>
        <dbReference type="EMBL" id="KAJ9095320.1"/>
    </source>
</evidence>
<name>A0ACC2V7I2_9TREE</name>
<comment type="caution">
    <text evidence="1">The sequence shown here is derived from an EMBL/GenBank/DDBJ whole genome shotgun (WGS) entry which is preliminary data.</text>
</comment>
<organism evidence="1 2">
    <name type="scientific">Naganishia friedmannii</name>
    <dbReference type="NCBI Taxonomy" id="89922"/>
    <lineage>
        <taxon>Eukaryota</taxon>
        <taxon>Fungi</taxon>
        <taxon>Dikarya</taxon>
        <taxon>Basidiomycota</taxon>
        <taxon>Agaricomycotina</taxon>
        <taxon>Tremellomycetes</taxon>
        <taxon>Filobasidiales</taxon>
        <taxon>Filobasidiaceae</taxon>
        <taxon>Naganishia</taxon>
    </lineage>
</organism>